<protein>
    <recommendedName>
        <fullName evidence="2 5">Cell shape-determining protein MreC</fullName>
    </recommendedName>
    <alternativeName>
        <fullName evidence="4 5">Cell shape protein MreC</fullName>
    </alternativeName>
</protein>
<keyword evidence="3 5" id="KW-0133">Cell shape</keyword>
<evidence type="ECO:0000256" key="7">
    <source>
        <dbReference type="SAM" id="Phobius"/>
    </source>
</evidence>
<evidence type="ECO:0000256" key="5">
    <source>
        <dbReference type="PIRNR" id="PIRNR038471"/>
    </source>
</evidence>
<organism evidence="9 10">
    <name type="scientific">Paenibacillus terricola</name>
    <dbReference type="NCBI Taxonomy" id="2763503"/>
    <lineage>
        <taxon>Bacteria</taxon>
        <taxon>Bacillati</taxon>
        <taxon>Bacillota</taxon>
        <taxon>Bacilli</taxon>
        <taxon>Bacillales</taxon>
        <taxon>Paenibacillaceae</taxon>
        <taxon>Paenibacillus</taxon>
    </lineage>
</organism>
<evidence type="ECO:0000313" key="10">
    <source>
        <dbReference type="Proteomes" id="UP000609346"/>
    </source>
</evidence>
<keyword evidence="10" id="KW-1185">Reference proteome</keyword>
<dbReference type="PANTHER" id="PTHR34138">
    <property type="entry name" value="CELL SHAPE-DETERMINING PROTEIN MREC"/>
    <property type="match status" value="1"/>
</dbReference>
<evidence type="ECO:0000256" key="2">
    <source>
        <dbReference type="ARBA" id="ARBA00013855"/>
    </source>
</evidence>
<comment type="caution">
    <text evidence="9">The sequence shown here is derived from an EMBL/GenBank/DDBJ whole genome shotgun (WGS) entry which is preliminary data.</text>
</comment>
<dbReference type="InterPro" id="IPR007221">
    <property type="entry name" value="MreC"/>
</dbReference>
<feature type="coiled-coil region" evidence="6">
    <location>
        <begin position="71"/>
        <end position="115"/>
    </location>
</feature>
<accession>A0ABR8MTA6</accession>
<dbReference type="Gene3D" id="2.40.10.340">
    <property type="entry name" value="Rod shape-determining protein MreC, domain 1"/>
    <property type="match status" value="1"/>
</dbReference>
<gene>
    <name evidence="9" type="primary">mreC</name>
    <name evidence="9" type="ORF">H8B09_03270</name>
</gene>
<evidence type="ECO:0000256" key="3">
    <source>
        <dbReference type="ARBA" id="ARBA00022960"/>
    </source>
</evidence>
<dbReference type="PANTHER" id="PTHR34138:SF1">
    <property type="entry name" value="CELL SHAPE-DETERMINING PROTEIN MREC"/>
    <property type="match status" value="1"/>
</dbReference>
<dbReference type="EMBL" id="JACXZA010000001">
    <property type="protein sequence ID" value="MBD3917759.1"/>
    <property type="molecule type" value="Genomic_DNA"/>
</dbReference>
<feature type="domain" description="Rod shape-determining protein MreC beta-barrel core" evidence="8">
    <location>
        <begin position="128"/>
        <end position="285"/>
    </location>
</feature>
<dbReference type="InterPro" id="IPR042175">
    <property type="entry name" value="Cell/Rod_MreC_2"/>
</dbReference>
<sequence>MIGLFNLMRNKRLFFLMIGLILFIAVIGFSLRDRQLSAPEKFVNDSVAYVQQWLYKPAGYIAGFFEDIGNIRSLQEENEQLRTTAAAYARDKIKYNVIEKQNAQLERDLKFTERQRQLNDYQYLIAQVVSVSSDPYNPTIKIDLGSENGIKENMAVVTVDGLIGIVSKVSAFSSNVEPITSLDEKSPNSKSISVTVLGRENDSFGIIATYDQENGRFEMTRIPENDPMIVGDTVITSGLGRVFPRGLVVGTVETTPQAGDFGLTKVASVKPQADFNRLTEVFVVKMADNEGGTP</sequence>
<keyword evidence="6" id="KW-0175">Coiled coil</keyword>
<reference evidence="9 10" key="1">
    <citation type="submission" date="2020-09" db="EMBL/GenBank/DDBJ databases">
        <title>Paenibacillus sp. strain PR3 16S rRNA gene Genome sequencing and assembly.</title>
        <authorList>
            <person name="Kim J."/>
        </authorList>
    </citation>
    <scope>NUCLEOTIDE SEQUENCE [LARGE SCALE GENOMIC DNA]</scope>
    <source>
        <strain evidence="9 10">PR3</strain>
    </source>
</reference>
<dbReference type="Gene3D" id="2.40.10.350">
    <property type="entry name" value="Rod shape-determining protein MreC, domain 2"/>
    <property type="match status" value="1"/>
</dbReference>
<dbReference type="Pfam" id="PF04085">
    <property type="entry name" value="MreC"/>
    <property type="match status" value="1"/>
</dbReference>
<keyword evidence="7" id="KW-1133">Transmembrane helix</keyword>
<keyword evidence="7" id="KW-0472">Membrane</keyword>
<feature type="transmembrane region" description="Helical" evidence="7">
    <location>
        <begin position="12"/>
        <end position="31"/>
    </location>
</feature>
<evidence type="ECO:0000256" key="1">
    <source>
        <dbReference type="ARBA" id="ARBA00009369"/>
    </source>
</evidence>
<keyword evidence="7" id="KW-0812">Transmembrane</keyword>
<evidence type="ECO:0000256" key="6">
    <source>
        <dbReference type="SAM" id="Coils"/>
    </source>
</evidence>
<dbReference type="InterPro" id="IPR042177">
    <property type="entry name" value="Cell/Rod_1"/>
</dbReference>
<proteinExistence type="inferred from homology"/>
<evidence type="ECO:0000313" key="9">
    <source>
        <dbReference type="EMBL" id="MBD3917759.1"/>
    </source>
</evidence>
<comment type="function">
    <text evidence="5">Involved in formation and maintenance of cell shape.</text>
</comment>
<dbReference type="NCBIfam" id="TIGR00219">
    <property type="entry name" value="mreC"/>
    <property type="match status" value="1"/>
</dbReference>
<comment type="similarity">
    <text evidence="1 5">Belongs to the MreC family.</text>
</comment>
<dbReference type="Proteomes" id="UP000609346">
    <property type="component" value="Unassembled WGS sequence"/>
</dbReference>
<evidence type="ECO:0000259" key="8">
    <source>
        <dbReference type="Pfam" id="PF04085"/>
    </source>
</evidence>
<name>A0ABR8MTA6_9BACL</name>
<dbReference type="PIRSF" id="PIRSF038471">
    <property type="entry name" value="MreC"/>
    <property type="match status" value="1"/>
</dbReference>
<evidence type="ECO:0000256" key="4">
    <source>
        <dbReference type="ARBA" id="ARBA00032089"/>
    </source>
</evidence>
<dbReference type="InterPro" id="IPR055342">
    <property type="entry name" value="MreC_beta-barrel_core"/>
</dbReference>